<dbReference type="AlphaFoldDB" id="A0A1J4JW77"/>
<proteinExistence type="predicted"/>
<dbReference type="RefSeq" id="XP_068356529.1">
    <property type="nucleotide sequence ID" value="XM_068506634.1"/>
</dbReference>
<dbReference type="OrthoDB" id="10261781at2759"/>
<dbReference type="GeneID" id="94841338"/>
<protein>
    <submittedName>
        <fullName evidence="1">Uncharacterized protein</fullName>
    </submittedName>
</protein>
<reference evidence="1" key="1">
    <citation type="submission" date="2016-10" db="EMBL/GenBank/DDBJ databases">
        <authorList>
            <person name="Benchimol M."/>
            <person name="Almeida L.G."/>
            <person name="Vasconcelos A.T."/>
            <person name="Perreira-Neves A."/>
            <person name="Rosa I.A."/>
            <person name="Tasca T."/>
            <person name="Bogo M.R."/>
            <person name="de Souza W."/>
        </authorList>
    </citation>
    <scope>NUCLEOTIDE SEQUENCE [LARGE SCALE GENOMIC DNA]</scope>
    <source>
        <strain evidence="1">K</strain>
    </source>
</reference>
<evidence type="ECO:0000313" key="2">
    <source>
        <dbReference type="Proteomes" id="UP000179807"/>
    </source>
</evidence>
<name>A0A1J4JW77_9EUKA</name>
<keyword evidence="2" id="KW-1185">Reference proteome</keyword>
<evidence type="ECO:0000313" key="1">
    <source>
        <dbReference type="EMBL" id="OHT03393.1"/>
    </source>
</evidence>
<comment type="caution">
    <text evidence="1">The sequence shown here is derived from an EMBL/GenBank/DDBJ whole genome shotgun (WGS) entry which is preliminary data.</text>
</comment>
<accession>A0A1J4JW77</accession>
<dbReference type="EMBL" id="MLAK01000828">
    <property type="protein sequence ID" value="OHT03393.1"/>
    <property type="molecule type" value="Genomic_DNA"/>
</dbReference>
<dbReference type="VEuPathDB" id="TrichDB:TRFO_29194"/>
<dbReference type="Proteomes" id="UP000179807">
    <property type="component" value="Unassembled WGS sequence"/>
</dbReference>
<organism evidence="1 2">
    <name type="scientific">Tritrichomonas foetus</name>
    <dbReference type="NCBI Taxonomy" id="1144522"/>
    <lineage>
        <taxon>Eukaryota</taxon>
        <taxon>Metamonada</taxon>
        <taxon>Parabasalia</taxon>
        <taxon>Tritrichomonadida</taxon>
        <taxon>Tritrichomonadidae</taxon>
        <taxon>Tritrichomonas</taxon>
    </lineage>
</organism>
<gene>
    <name evidence="1" type="ORF">TRFO_29194</name>
</gene>
<sequence>MDSELFFADIERGIFGSRSGNLYLTDPGTYNLRDDPFVVPYPFRIIIKDEYDPYIVIFTETGYMYILNIVDMQFKLKTVLPPEVGVIDSFEILDEGASVILKANKGSYKYENGWVNLAEPLDSLIVKDDQKVFAQATQLENELCAAIHVKSIEKFSDAMQKYLLYLANYSTEDVFIQIWYDLIKQDYPFEKSEVHDIMEKCIHLLSTVDRLSSYVDELNMSIKE</sequence>